<dbReference type="InterPro" id="IPR027417">
    <property type="entry name" value="P-loop_NTPase"/>
</dbReference>
<keyword evidence="3" id="KW-1185">Reference proteome</keyword>
<organism evidence="2 3">
    <name type="scientific">Quercus lobata</name>
    <name type="common">Valley oak</name>
    <dbReference type="NCBI Taxonomy" id="97700"/>
    <lineage>
        <taxon>Eukaryota</taxon>
        <taxon>Viridiplantae</taxon>
        <taxon>Streptophyta</taxon>
        <taxon>Embryophyta</taxon>
        <taxon>Tracheophyta</taxon>
        <taxon>Spermatophyta</taxon>
        <taxon>Magnoliopsida</taxon>
        <taxon>eudicotyledons</taxon>
        <taxon>Gunneridae</taxon>
        <taxon>Pentapetalae</taxon>
        <taxon>rosids</taxon>
        <taxon>fabids</taxon>
        <taxon>Fagales</taxon>
        <taxon>Fagaceae</taxon>
        <taxon>Quercus</taxon>
    </lineage>
</organism>
<dbReference type="PANTHER" id="PTHR33358">
    <property type="entry name" value="F-BOX PROTEIN WITH A DOMAIN PROTEIN"/>
    <property type="match status" value="1"/>
</dbReference>
<dbReference type="EMBL" id="LRBV02000008">
    <property type="status" value="NOT_ANNOTATED_CDS"/>
    <property type="molecule type" value="Genomic_DNA"/>
</dbReference>
<evidence type="ECO:0000313" key="3">
    <source>
        <dbReference type="Proteomes" id="UP000594261"/>
    </source>
</evidence>
<feature type="region of interest" description="Disordered" evidence="1">
    <location>
        <begin position="333"/>
        <end position="360"/>
    </location>
</feature>
<reference evidence="2" key="2">
    <citation type="submission" date="2021-01" db="UniProtKB">
        <authorList>
            <consortium name="EnsemblPlants"/>
        </authorList>
    </citation>
    <scope>IDENTIFICATION</scope>
</reference>
<feature type="compositionally biased region" description="Polar residues" evidence="1">
    <location>
        <begin position="339"/>
        <end position="348"/>
    </location>
</feature>
<dbReference type="InParanoid" id="A0A7N2R8R2"/>
<dbReference type="PANTHER" id="PTHR33358:SF12">
    <property type="entry name" value="F-BOX PROTEIN WITH A DOMAIN PROTEIN"/>
    <property type="match status" value="1"/>
</dbReference>
<dbReference type="Gene3D" id="1.10.8.430">
    <property type="entry name" value="Helical domain of apoptotic protease-activating factors"/>
    <property type="match status" value="1"/>
</dbReference>
<evidence type="ECO:0000256" key="1">
    <source>
        <dbReference type="SAM" id="MobiDB-lite"/>
    </source>
</evidence>
<reference evidence="2 3" key="1">
    <citation type="journal article" date="2016" name="G3 (Bethesda)">
        <title>First Draft Assembly and Annotation of the Genome of a California Endemic Oak Quercus lobata Nee (Fagaceae).</title>
        <authorList>
            <person name="Sork V.L."/>
            <person name="Fitz-Gibbon S.T."/>
            <person name="Puiu D."/>
            <person name="Crepeau M."/>
            <person name="Gugger P.F."/>
            <person name="Sherman R."/>
            <person name="Stevens K."/>
            <person name="Langley C.H."/>
            <person name="Pellegrini M."/>
            <person name="Salzberg S.L."/>
        </authorList>
    </citation>
    <scope>NUCLEOTIDE SEQUENCE [LARGE SCALE GENOMIC DNA]</scope>
    <source>
        <strain evidence="2 3">cv. SW786</strain>
    </source>
</reference>
<dbReference type="Gramene" id="QL08p009347:mrna">
    <property type="protein sequence ID" value="QL08p009347:mrna"/>
    <property type="gene ID" value="QL08p009347"/>
</dbReference>
<dbReference type="AlphaFoldDB" id="A0A7N2R8R2"/>
<dbReference type="GO" id="GO:0043531">
    <property type="term" value="F:ADP binding"/>
    <property type="evidence" value="ECO:0007669"/>
    <property type="project" value="InterPro"/>
</dbReference>
<protein>
    <submittedName>
        <fullName evidence="2">Uncharacterized protein</fullName>
    </submittedName>
</protein>
<evidence type="ECO:0000313" key="2">
    <source>
        <dbReference type="EnsemblPlants" id="QL08p009347:mrna"/>
    </source>
</evidence>
<sequence length="360" mass="40714">MDRESLHRRSVNQHNSSFSPEHIASRFGHRRSLTRLDRRSSIGHVARLSHVACSVAYRLLHRSSLAPSLVACSVARCSLLSLLRCSTSTSWMGGGWAHHMGPGEEFELGEEKILSSVGVNSNKRIRHVDEGTTAIIDNIQGSRIIITTRDRDLLSMAMVYKLPALDYRESIQLFSWHAFGKCPPNENYMDLTLEVVYHARGLPLVVKLLGSCLFERWVEKLCADNLKKNLENITVYGLMRMALEHQNITRWANLSGITFHWLMGCIFGSDVWTVEQGGQVGIVFEMYRDSVGFFRLMEETIESNLKEEEADRRENGELLEVKVALQLGRSLSEPRDLVSTASSLSSRISPDEEEFGSKLF</sequence>
<dbReference type="SUPFAM" id="SSF52540">
    <property type="entry name" value="P-loop containing nucleoside triphosphate hydrolases"/>
    <property type="match status" value="1"/>
</dbReference>
<proteinExistence type="predicted"/>
<dbReference type="Proteomes" id="UP000594261">
    <property type="component" value="Chromosome 8"/>
</dbReference>
<accession>A0A7N2R8R2</accession>
<dbReference type="InterPro" id="IPR027949">
    <property type="entry name" value="Chloroplast_duf"/>
</dbReference>
<name>A0A7N2R8R2_QUELO</name>
<dbReference type="Pfam" id="PF14476">
    <property type="entry name" value="Chloroplast_duf"/>
    <property type="match status" value="1"/>
</dbReference>
<dbReference type="InterPro" id="IPR042197">
    <property type="entry name" value="Apaf_helical"/>
</dbReference>
<dbReference type="EnsemblPlants" id="QL08p009347:mrna">
    <property type="protein sequence ID" value="QL08p009347:mrna"/>
    <property type="gene ID" value="QL08p009347"/>
</dbReference>